<organism evidence="3 4">
    <name type="scientific">Calocera viscosa (strain TUFC12733)</name>
    <dbReference type="NCBI Taxonomy" id="1330018"/>
    <lineage>
        <taxon>Eukaryota</taxon>
        <taxon>Fungi</taxon>
        <taxon>Dikarya</taxon>
        <taxon>Basidiomycota</taxon>
        <taxon>Agaricomycotina</taxon>
        <taxon>Dacrymycetes</taxon>
        <taxon>Dacrymycetales</taxon>
        <taxon>Dacrymycetaceae</taxon>
        <taxon>Calocera</taxon>
    </lineage>
</organism>
<dbReference type="OrthoDB" id="439917at2759"/>
<keyword evidence="1" id="KW-0732">Signal</keyword>
<feature type="signal peptide" evidence="1">
    <location>
        <begin position="1"/>
        <end position="23"/>
    </location>
</feature>
<evidence type="ECO:0000259" key="2">
    <source>
        <dbReference type="Pfam" id="PF21671"/>
    </source>
</evidence>
<dbReference type="InterPro" id="IPR048661">
    <property type="entry name" value="CPL1-like"/>
</dbReference>
<name>A0A167JFR7_CALVF</name>
<feature type="domain" description="Protein CPL1-like" evidence="2">
    <location>
        <begin position="160"/>
        <end position="210"/>
    </location>
</feature>
<dbReference type="AlphaFoldDB" id="A0A167JFR7"/>
<accession>A0A167JFR7</accession>
<evidence type="ECO:0000313" key="4">
    <source>
        <dbReference type="Proteomes" id="UP000076738"/>
    </source>
</evidence>
<evidence type="ECO:0000313" key="3">
    <source>
        <dbReference type="EMBL" id="KZO93546.1"/>
    </source>
</evidence>
<proteinExistence type="predicted"/>
<protein>
    <recommendedName>
        <fullName evidence="2">Protein CPL1-like domain-containing protein</fullName>
    </recommendedName>
</protein>
<sequence>MRLSYATLLPLLALLTPFASAWAESGGGPCTVVGSSCSWVALNGDENLQTFNGFCAPDLYCGDNGATCTSDDSCYDYCGTDGTCGGNGAACNSNEAFAHGQGDITCFTPAFTCNYANNACIPASSQGMRRRDRQQANLPLGPTACGRRTDALCVRDGRSECIDVTSDFENCGACGGNCGETEGADTVDCVLGTCIVASCRRGWTQSGNACVPDHVPVSA</sequence>
<dbReference type="Proteomes" id="UP000076738">
    <property type="component" value="Unassembled WGS sequence"/>
</dbReference>
<feature type="chain" id="PRO_5007888807" description="Protein CPL1-like domain-containing protein" evidence="1">
    <location>
        <begin position="24"/>
        <end position="219"/>
    </location>
</feature>
<dbReference type="EMBL" id="KV417301">
    <property type="protein sequence ID" value="KZO93546.1"/>
    <property type="molecule type" value="Genomic_DNA"/>
</dbReference>
<evidence type="ECO:0000256" key="1">
    <source>
        <dbReference type="SAM" id="SignalP"/>
    </source>
</evidence>
<dbReference type="Pfam" id="PF21671">
    <property type="entry name" value="CPL1-like"/>
    <property type="match status" value="1"/>
</dbReference>
<gene>
    <name evidence="3" type="ORF">CALVIDRAFT_251366</name>
</gene>
<reference evidence="3 4" key="1">
    <citation type="journal article" date="2016" name="Mol. Biol. Evol.">
        <title>Comparative Genomics of Early-Diverging Mushroom-Forming Fungi Provides Insights into the Origins of Lignocellulose Decay Capabilities.</title>
        <authorList>
            <person name="Nagy L.G."/>
            <person name="Riley R."/>
            <person name="Tritt A."/>
            <person name="Adam C."/>
            <person name="Daum C."/>
            <person name="Floudas D."/>
            <person name="Sun H."/>
            <person name="Yadav J.S."/>
            <person name="Pangilinan J."/>
            <person name="Larsson K.H."/>
            <person name="Matsuura K."/>
            <person name="Barry K."/>
            <person name="Labutti K."/>
            <person name="Kuo R."/>
            <person name="Ohm R.A."/>
            <person name="Bhattacharya S.S."/>
            <person name="Shirouzu T."/>
            <person name="Yoshinaga Y."/>
            <person name="Martin F.M."/>
            <person name="Grigoriev I.V."/>
            <person name="Hibbett D.S."/>
        </authorList>
    </citation>
    <scope>NUCLEOTIDE SEQUENCE [LARGE SCALE GENOMIC DNA]</scope>
    <source>
        <strain evidence="3 4">TUFC12733</strain>
    </source>
</reference>
<keyword evidence="4" id="KW-1185">Reference proteome</keyword>